<organism evidence="2 3">
    <name type="scientific">Arthrobotrys musiformis</name>
    <dbReference type="NCBI Taxonomy" id="47236"/>
    <lineage>
        <taxon>Eukaryota</taxon>
        <taxon>Fungi</taxon>
        <taxon>Dikarya</taxon>
        <taxon>Ascomycota</taxon>
        <taxon>Pezizomycotina</taxon>
        <taxon>Orbiliomycetes</taxon>
        <taxon>Orbiliales</taxon>
        <taxon>Orbiliaceae</taxon>
        <taxon>Arthrobotrys</taxon>
    </lineage>
</organism>
<dbReference type="EMBL" id="JAVHJL010000003">
    <property type="protein sequence ID" value="KAK6507797.1"/>
    <property type="molecule type" value="Genomic_DNA"/>
</dbReference>
<accession>A0AAV9WI10</accession>
<comment type="caution">
    <text evidence="2">The sequence shown here is derived from an EMBL/GenBank/DDBJ whole genome shotgun (WGS) entry which is preliminary data.</text>
</comment>
<proteinExistence type="predicted"/>
<name>A0AAV9WI10_9PEZI</name>
<keyword evidence="3" id="KW-1185">Reference proteome</keyword>
<dbReference type="AlphaFoldDB" id="A0AAV9WI10"/>
<evidence type="ECO:0000313" key="3">
    <source>
        <dbReference type="Proteomes" id="UP001370758"/>
    </source>
</evidence>
<sequence length="117" mass="12934">MLLMPFDILTADAFKIFAFGAFRKGGDVAPRFAAWRRDFGGFAGLGGFEEFERGERFGDLTAYQNSRVGWHRETKHIPVLSFQLIVLVLEPPSEAGGGMSTWLSGPSLGEDPDHEAR</sequence>
<evidence type="ECO:0000256" key="1">
    <source>
        <dbReference type="SAM" id="MobiDB-lite"/>
    </source>
</evidence>
<gene>
    <name evidence="2" type="ORF">TWF481_006219</name>
</gene>
<protein>
    <submittedName>
        <fullName evidence="2">Uncharacterized protein</fullName>
    </submittedName>
</protein>
<evidence type="ECO:0000313" key="2">
    <source>
        <dbReference type="EMBL" id="KAK6507797.1"/>
    </source>
</evidence>
<feature type="region of interest" description="Disordered" evidence="1">
    <location>
        <begin position="96"/>
        <end position="117"/>
    </location>
</feature>
<dbReference type="Proteomes" id="UP001370758">
    <property type="component" value="Unassembled WGS sequence"/>
</dbReference>
<reference evidence="2 3" key="1">
    <citation type="submission" date="2023-08" db="EMBL/GenBank/DDBJ databases">
        <authorList>
            <person name="Palmer J.M."/>
        </authorList>
    </citation>
    <scope>NUCLEOTIDE SEQUENCE [LARGE SCALE GENOMIC DNA]</scope>
    <source>
        <strain evidence="2 3">TWF481</strain>
    </source>
</reference>